<feature type="transmembrane region" description="Helical" evidence="1">
    <location>
        <begin position="246"/>
        <end position="266"/>
    </location>
</feature>
<dbReference type="EMBL" id="KT447549">
    <property type="protein sequence ID" value="AMK97086.1"/>
    <property type="molecule type" value="Genomic_DNA"/>
</dbReference>
<keyword evidence="2" id="KW-0496">Mitochondrion</keyword>
<sequence>MTGVFGVVGCFMLMVVYGVLVGAGMVSSSYIVIWGSMEMGMILSLIYFLGSSVRVGPIFYYFIVQSMGSMMMLVGVITDVPLLTVFSILVKLGLMPVFTWVISVVWTMELGASIYLVLFLQKLVPLLLISRWAWVTGISGAGLVFWCSISVVLGSISMAYGQSFKWVLVTSSLVHTGWMVILLLMTSEVFVYYFCVYGGLLGIVLLFGALDVGTGVMSALSVFSSIPPLVGFLIKFFNLGLMGSNYILVVVAGVAFVVFSVVGYFINCMKAGMGVISSSFVEKSVSASAVFWVLGVVGVLFCSLFWLI</sequence>
<proteinExistence type="predicted"/>
<reference evidence="2" key="1">
    <citation type="journal article" date="2016" name="Zool. Scr.">
        <title>Mitogenomic phylogeny of Acanthocephala reveals novel Class relationships.</title>
        <authorList>
            <person name="Gazi M."/>
            <person name="Kim J."/>
            <person name="Garcia-Varela M."/>
            <person name="Park C."/>
            <person name="Littlewood D.J."/>
            <person name="Park J.-K."/>
        </authorList>
    </citation>
    <scope>NUCLEOTIDE SEQUENCE</scope>
</reference>
<keyword evidence="1" id="KW-1133">Transmembrane helix</keyword>
<gene>
    <name evidence="2" type="primary">ND2</name>
</gene>
<feature type="transmembrane region" description="Helical" evidence="1">
    <location>
        <begin position="286"/>
        <end position="307"/>
    </location>
</feature>
<feature type="transmembrane region" description="Helical" evidence="1">
    <location>
        <begin position="7"/>
        <end position="33"/>
    </location>
</feature>
<feature type="transmembrane region" description="Helical" evidence="1">
    <location>
        <begin position="39"/>
        <end position="63"/>
    </location>
</feature>
<feature type="transmembrane region" description="Helical" evidence="1">
    <location>
        <begin position="191"/>
        <end position="210"/>
    </location>
</feature>
<feature type="transmembrane region" description="Helical" evidence="1">
    <location>
        <begin position="98"/>
        <end position="120"/>
    </location>
</feature>
<organism evidence="2">
    <name type="scientific">Plagiorhynchus transversus</name>
    <dbReference type="NCBI Taxonomy" id="1795586"/>
    <lineage>
        <taxon>Eukaryota</taxon>
        <taxon>Metazoa</taxon>
        <taxon>Spiralia</taxon>
        <taxon>Lophotrochozoa</taxon>
        <taxon>Acanthocephala</taxon>
        <taxon>Palaeacanthocephala</taxon>
        <taxon>Polymorphida</taxon>
        <taxon>Plagiorhynchidae</taxon>
        <taxon>Plagiorhynchus</taxon>
    </lineage>
</organism>
<protein>
    <submittedName>
        <fullName evidence="2">NADH dehydrogenase subunit 2</fullName>
    </submittedName>
</protein>
<feature type="transmembrane region" description="Helical" evidence="1">
    <location>
        <begin position="216"/>
        <end position="234"/>
    </location>
</feature>
<dbReference type="GeneID" id="27111628"/>
<keyword evidence="1" id="KW-0812">Transmembrane</keyword>
<geneLocation type="mitochondrion" evidence="2"/>
<feature type="transmembrane region" description="Helical" evidence="1">
    <location>
        <begin position="70"/>
        <end position="92"/>
    </location>
</feature>
<dbReference type="CTD" id="4536"/>
<evidence type="ECO:0000313" key="2">
    <source>
        <dbReference type="EMBL" id="AMK97086.1"/>
    </source>
</evidence>
<feature type="transmembrane region" description="Helical" evidence="1">
    <location>
        <begin position="166"/>
        <end position="184"/>
    </location>
</feature>
<evidence type="ECO:0000256" key="1">
    <source>
        <dbReference type="SAM" id="Phobius"/>
    </source>
</evidence>
<feature type="transmembrane region" description="Helical" evidence="1">
    <location>
        <begin position="132"/>
        <end position="160"/>
    </location>
</feature>
<dbReference type="RefSeq" id="YP_009241153.1">
    <property type="nucleotide sequence ID" value="NC_029767.1"/>
</dbReference>
<keyword evidence="1" id="KW-0472">Membrane</keyword>
<accession>A0A140E9N5</accession>
<name>A0A140E9N5_9BILA</name>
<dbReference type="AlphaFoldDB" id="A0A140E9N5"/>